<proteinExistence type="predicted"/>
<sequence>MTPLTTLIELAQAESDEDEDISIPLTVPSTSLTPPPTAAETCFLPKLSSIAFSLLGVTRSPTASTFSLGLGGDAASSATSYTPDARAVSKAEAQSYYAGLHSEPTLLYRTGKEWSPPSGPEAQRRLKELREVFNHPITKVWNHDLGWRVVKVMDAHTVRFTTIDVDVLALLKDYQITDVDVDFRESFYTREAGPRLLEPVGDLDPLVDVARRSGTMALYLAEGGGSDNLLGLSCRHVLIGSKEANVDYVRHPKSLTNLVDSIKLRIGRHGITAKRWRKQIEGFEEREKGTNAVHVEKAKAARIETEGLLDKAGRRWRALGALLDQVNKDWKKLDNRVLGHILRPQPSVNRAKLGDGFQGNKMDLGTKRTPDEFTVKCFPAETPTGIRISEDRGNATNTTIGRANGVFSIVRDYFQDMSINQTSMEWGIINYDSKSEVFSNQAIRAPVTADIRGRIGGCLPAVSGKTKSSDITYATPFWWLLERIKANGFPDAHLGVVA</sequence>
<dbReference type="AlphaFoldDB" id="A0AAD7AXH7"/>
<dbReference type="EMBL" id="JARKIE010001388">
    <property type="protein sequence ID" value="KAJ7602542.1"/>
    <property type="molecule type" value="Genomic_DNA"/>
</dbReference>
<keyword evidence="2" id="KW-1185">Reference proteome</keyword>
<evidence type="ECO:0000313" key="2">
    <source>
        <dbReference type="Proteomes" id="UP001221757"/>
    </source>
</evidence>
<organism evidence="1 2">
    <name type="scientific">Mycena rosella</name>
    <name type="common">Pink bonnet</name>
    <name type="synonym">Agaricus rosellus</name>
    <dbReference type="NCBI Taxonomy" id="1033263"/>
    <lineage>
        <taxon>Eukaryota</taxon>
        <taxon>Fungi</taxon>
        <taxon>Dikarya</taxon>
        <taxon>Basidiomycota</taxon>
        <taxon>Agaricomycotina</taxon>
        <taxon>Agaricomycetes</taxon>
        <taxon>Agaricomycetidae</taxon>
        <taxon>Agaricales</taxon>
        <taxon>Marasmiineae</taxon>
        <taxon>Mycenaceae</taxon>
        <taxon>Mycena</taxon>
    </lineage>
</organism>
<protein>
    <submittedName>
        <fullName evidence="1">Uncharacterized protein</fullName>
    </submittedName>
</protein>
<name>A0AAD7AXH7_MYCRO</name>
<dbReference type="Proteomes" id="UP001221757">
    <property type="component" value="Unassembled WGS sequence"/>
</dbReference>
<accession>A0AAD7AXH7</accession>
<comment type="caution">
    <text evidence="1">The sequence shown here is derived from an EMBL/GenBank/DDBJ whole genome shotgun (WGS) entry which is preliminary data.</text>
</comment>
<reference evidence="1" key="1">
    <citation type="submission" date="2023-03" db="EMBL/GenBank/DDBJ databases">
        <title>Massive genome expansion in bonnet fungi (Mycena s.s.) driven by repeated elements and novel gene families across ecological guilds.</title>
        <authorList>
            <consortium name="Lawrence Berkeley National Laboratory"/>
            <person name="Harder C.B."/>
            <person name="Miyauchi S."/>
            <person name="Viragh M."/>
            <person name="Kuo A."/>
            <person name="Thoen E."/>
            <person name="Andreopoulos B."/>
            <person name="Lu D."/>
            <person name="Skrede I."/>
            <person name="Drula E."/>
            <person name="Henrissat B."/>
            <person name="Morin E."/>
            <person name="Kohler A."/>
            <person name="Barry K."/>
            <person name="LaButti K."/>
            <person name="Morin E."/>
            <person name="Salamov A."/>
            <person name="Lipzen A."/>
            <person name="Mereny Z."/>
            <person name="Hegedus B."/>
            <person name="Baldrian P."/>
            <person name="Stursova M."/>
            <person name="Weitz H."/>
            <person name="Taylor A."/>
            <person name="Grigoriev I.V."/>
            <person name="Nagy L.G."/>
            <person name="Martin F."/>
            <person name="Kauserud H."/>
        </authorList>
    </citation>
    <scope>NUCLEOTIDE SEQUENCE</scope>
    <source>
        <strain evidence="1">CBHHK067</strain>
    </source>
</reference>
<gene>
    <name evidence="1" type="ORF">B0H17DRAFT_1222761</name>
</gene>
<evidence type="ECO:0000313" key="1">
    <source>
        <dbReference type="EMBL" id="KAJ7602542.1"/>
    </source>
</evidence>